<gene>
    <name evidence="1" type="ORF">GCM10009539_66710</name>
</gene>
<sequence length="351" mass="36422">MGAVAVLVVGTFTAYRQLTEPGDATPASTPVAAASPSASPLPVPETPFEPYIDVGYYPPFDLVGSMKAGLSRYILGFVVAKDGCNPSWDGDLAIDDDEVIQRVKDFRAAGGDIRISFGGAAGDELAAVCSSVPALAEAYQRVIDLYSATAVDFDVEGNELGDTPGHVRRGQAIAVLQKNAAAAGKKLDVSLTLPVNPSGFTASPIRILTAAATANARIDAVNVMAMDYGRWAAPEPEGMMGTYATQAMTNAVGTIRDVFGLSEAEAWKRIAVTPLIGVNSPATEVFSLEDAAKVGAFAREKGAAFFSMWAITRDRPCPTGVEADAESDACAGNAPNPFAFTKAFLGTADAG</sequence>
<reference evidence="2" key="1">
    <citation type="journal article" date="2019" name="Int. J. Syst. Evol. Microbiol.">
        <title>The Global Catalogue of Microorganisms (GCM) 10K type strain sequencing project: providing services to taxonomists for standard genome sequencing and annotation.</title>
        <authorList>
            <consortium name="The Broad Institute Genomics Platform"/>
            <consortium name="The Broad Institute Genome Sequencing Center for Infectious Disease"/>
            <person name="Wu L."/>
            <person name="Ma J."/>
        </authorList>
    </citation>
    <scope>NUCLEOTIDE SEQUENCE [LARGE SCALE GENOMIC DNA]</scope>
    <source>
        <strain evidence="2">JCM 10425</strain>
    </source>
</reference>
<name>A0ABP3EMM3_9ACTN</name>
<dbReference type="EMBL" id="BAAAGX010000029">
    <property type="protein sequence ID" value="GAA0270192.1"/>
    <property type="molecule type" value="Genomic_DNA"/>
</dbReference>
<evidence type="ECO:0000313" key="1">
    <source>
        <dbReference type="EMBL" id="GAA0270192.1"/>
    </source>
</evidence>
<dbReference type="RefSeq" id="WP_344652927.1">
    <property type="nucleotide sequence ID" value="NZ_BAAAGX010000029.1"/>
</dbReference>
<evidence type="ECO:0008006" key="3">
    <source>
        <dbReference type="Google" id="ProtNLM"/>
    </source>
</evidence>
<evidence type="ECO:0000313" key="2">
    <source>
        <dbReference type="Proteomes" id="UP001500967"/>
    </source>
</evidence>
<dbReference type="InterPro" id="IPR017853">
    <property type="entry name" value="GH"/>
</dbReference>
<dbReference type="CDD" id="cd06543">
    <property type="entry name" value="GH18_PF-ChiA-like"/>
    <property type="match status" value="1"/>
</dbReference>
<dbReference type="Gene3D" id="3.20.20.80">
    <property type="entry name" value="Glycosidases"/>
    <property type="match status" value="1"/>
</dbReference>
<comment type="caution">
    <text evidence="1">The sequence shown here is derived from an EMBL/GenBank/DDBJ whole genome shotgun (WGS) entry which is preliminary data.</text>
</comment>
<proteinExistence type="predicted"/>
<dbReference type="PANTHER" id="PTHR42976">
    <property type="entry name" value="BIFUNCTIONAL CHITINASE/LYSOZYME-RELATED"/>
    <property type="match status" value="1"/>
</dbReference>
<keyword evidence="2" id="KW-1185">Reference proteome</keyword>
<protein>
    <recommendedName>
        <fullName evidence="3">Chitinase</fullName>
    </recommendedName>
</protein>
<dbReference type="Proteomes" id="UP001500967">
    <property type="component" value="Unassembled WGS sequence"/>
</dbReference>
<dbReference type="InterPro" id="IPR052750">
    <property type="entry name" value="GH18_Chitinase"/>
</dbReference>
<dbReference type="SUPFAM" id="SSF51445">
    <property type="entry name" value="(Trans)glycosidases"/>
    <property type="match status" value="1"/>
</dbReference>
<dbReference type="PANTHER" id="PTHR42976:SF1">
    <property type="entry name" value="GH18 DOMAIN-CONTAINING PROTEIN-RELATED"/>
    <property type="match status" value="1"/>
</dbReference>
<organism evidence="1 2">
    <name type="scientific">Cryptosporangium japonicum</name>
    <dbReference type="NCBI Taxonomy" id="80872"/>
    <lineage>
        <taxon>Bacteria</taxon>
        <taxon>Bacillati</taxon>
        <taxon>Actinomycetota</taxon>
        <taxon>Actinomycetes</taxon>
        <taxon>Cryptosporangiales</taxon>
        <taxon>Cryptosporangiaceae</taxon>
        <taxon>Cryptosporangium</taxon>
    </lineage>
</organism>
<accession>A0ABP3EMM3</accession>